<accession>W6Y6X2</accession>
<dbReference type="AlphaFoldDB" id="W6Y6X2"/>
<sequence>LLNYTLPIIKDAKCSVLKGLVLDGYRFGGPLTVESQEDVKLKGMKIGMYDECVTPTDYIIVKGLRRDTAPDNSYQSGGLIKSID</sequence>
<gene>
    <name evidence="1" type="ORF">COCCADRAFT_112640</name>
</gene>
<dbReference type="Proteomes" id="UP000053841">
    <property type="component" value="Unassembled WGS sequence"/>
</dbReference>
<dbReference type="EMBL" id="KI965014">
    <property type="protein sequence ID" value="EUC27076.1"/>
    <property type="molecule type" value="Genomic_DNA"/>
</dbReference>
<evidence type="ECO:0000313" key="1">
    <source>
        <dbReference type="EMBL" id="EUC27076.1"/>
    </source>
</evidence>
<dbReference type="RefSeq" id="XP_007718622.1">
    <property type="nucleotide sequence ID" value="XM_007720432.1"/>
</dbReference>
<organism evidence="1 2">
    <name type="scientific">Cochliobolus carbonum (strain 26-R-13)</name>
    <name type="common">Maize leaf spot fungus</name>
    <name type="synonym">Bipolaris zeicola</name>
    <dbReference type="NCBI Taxonomy" id="930089"/>
    <lineage>
        <taxon>Eukaryota</taxon>
        <taxon>Fungi</taxon>
        <taxon>Dikarya</taxon>
        <taxon>Ascomycota</taxon>
        <taxon>Pezizomycotina</taxon>
        <taxon>Dothideomycetes</taxon>
        <taxon>Pleosporomycetidae</taxon>
        <taxon>Pleosporales</taxon>
        <taxon>Pleosporineae</taxon>
        <taxon>Pleosporaceae</taxon>
        <taxon>Bipolaris</taxon>
    </lineage>
</organism>
<feature type="non-terminal residue" evidence="1">
    <location>
        <position position="1"/>
    </location>
</feature>
<name>W6Y6X2_COCC2</name>
<evidence type="ECO:0000313" key="2">
    <source>
        <dbReference type="Proteomes" id="UP000053841"/>
    </source>
</evidence>
<dbReference type="KEGG" id="bze:COCCADRAFT_112640"/>
<dbReference type="GeneID" id="19144481"/>
<reference evidence="1 2" key="1">
    <citation type="journal article" date="2013" name="PLoS Genet.">
        <title>Comparative genome structure, secondary metabolite, and effector coding capacity across Cochliobolus pathogens.</title>
        <authorList>
            <person name="Condon B.J."/>
            <person name="Leng Y."/>
            <person name="Wu D."/>
            <person name="Bushley K.E."/>
            <person name="Ohm R.A."/>
            <person name="Otillar R."/>
            <person name="Martin J."/>
            <person name="Schackwitz W."/>
            <person name="Grimwood J."/>
            <person name="MohdZainudin N."/>
            <person name="Xue C."/>
            <person name="Wang R."/>
            <person name="Manning V.A."/>
            <person name="Dhillon B."/>
            <person name="Tu Z.J."/>
            <person name="Steffenson B.J."/>
            <person name="Salamov A."/>
            <person name="Sun H."/>
            <person name="Lowry S."/>
            <person name="LaButti K."/>
            <person name="Han J."/>
            <person name="Copeland A."/>
            <person name="Lindquist E."/>
            <person name="Barry K."/>
            <person name="Schmutz J."/>
            <person name="Baker S.E."/>
            <person name="Ciuffetti L.M."/>
            <person name="Grigoriev I.V."/>
            <person name="Zhong S."/>
            <person name="Turgeon B.G."/>
        </authorList>
    </citation>
    <scope>NUCLEOTIDE SEQUENCE [LARGE SCALE GENOMIC DNA]</scope>
    <source>
        <strain evidence="1 2">26-R-13</strain>
    </source>
</reference>
<dbReference type="HOGENOM" id="CLU_2527134_0_0_1"/>
<keyword evidence="2" id="KW-1185">Reference proteome</keyword>
<protein>
    <submittedName>
        <fullName evidence="1">Uncharacterized protein</fullName>
    </submittedName>
</protein>
<proteinExistence type="predicted"/>